<organism evidence="8 9">
    <name type="scientific">Chryseobacterium angstadtii</name>
    <dbReference type="NCBI Taxonomy" id="558151"/>
    <lineage>
        <taxon>Bacteria</taxon>
        <taxon>Pseudomonadati</taxon>
        <taxon>Bacteroidota</taxon>
        <taxon>Flavobacteriia</taxon>
        <taxon>Flavobacteriales</taxon>
        <taxon>Weeksellaceae</taxon>
        <taxon>Chryseobacterium group</taxon>
        <taxon>Chryseobacterium</taxon>
    </lineage>
</organism>
<comment type="caution">
    <text evidence="8">The sequence shown here is derived from an EMBL/GenBank/DDBJ whole genome shotgun (WGS) entry which is preliminary data.</text>
</comment>
<evidence type="ECO:0000256" key="5">
    <source>
        <dbReference type="ARBA" id="ARBA00023237"/>
    </source>
</evidence>
<feature type="domain" description="SusD-like N-terminal" evidence="7">
    <location>
        <begin position="9"/>
        <end position="212"/>
    </location>
</feature>
<dbReference type="CDD" id="cd08977">
    <property type="entry name" value="SusD"/>
    <property type="match status" value="1"/>
</dbReference>
<dbReference type="PATRIC" id="fig|558151.6.peg.4390"/>
<protein>
    <submittedName>
        <fullName evidence="8">Uncharacterized protein</fullName>
    </submittedName>
</protein>
<dbReference type="AlphaFoldDB" id="A0A0J7HZ90"/>
<evidence type="ECO:0000313" key="8">
    <source>
        <dbReference type="EMBL" id="KMQ59543.1"/>
    </source>
</evidence>
<keyword evidence="4" id="KW-0472">Membrane</keyword>
<dbReference type="STRING" id="558151.ACM46_20910"/>
<comment type="similarity">
    <text evidence="2">Belongs to the SusD family.</text>
</comment>
<dbReference type="Proteomes" id="UP000036261">
    <property type="component" value="Unassembled WGS sequence"/>
</dbReference>
<dbReference type="InterPro" id="IPR012944">
    <property type="entry name" value="SusD_RagB_dom"/>
</dbReference>
<dbReference type="Gene3D" id="1.25.40.390">
    <property type="match status" value="1"/>
</dbReference>
<accession>A0A0J7HZ90</accession>
<name>A0A0J7HZ90_9FLAO</name>
<dbReference type="SUPFAM" id="SSF48452">
    <property type="entry name" value="TPR-like"/>
    <property type="match status" value="1"/>
</dbReference>
<keyword evidence="3" id="KW-0732">Signal</keyword>
<sequence>MGSVTSCSKFLDVGQPQDRIVAEDVFSDSEKATSAVLGIYSQFMGTSLWYSSGGITIFTGLSADEFYNTNTTNSSYNELRTNSLTSKNSVLDFNIWDRAYKNIYQSNICIEKLRAAQQLPAGVRNQLLGESLFTRAFIYFYLVNIFGDVPLIISTDYELNTVKARDSSADIYAQIIKDLLEAEKLMADAYVTANRVRPNLKTVQALLSRVYLYSEQWDLVISKSNEVIQSGIYSLDPLNRVFSIEGNETIWQLMPVQPSWNTTEARQLLPLSTSASALGQLALTDHLISSFETGDLRKSNFILNKTVNSTLYSFAQKYKAVAIGTVSEYYKVFRLAEQYLIRAEAYARKNNVEAALADINTIRARAGLSDMTGNSQDIAAIIEKERRAELFAEWGHRWFDLKRTGRALEVLKDKQPDIAGTDLLYPVPNSVILSNPFITQNQGYE</sequence>
<evidence type="ECO:0000259" key="7">
    <source>
        <dbReference type="Pfam" id="PF14322"/>
    </source>
</evidence>
<dbReference type="InterPro" id="IPR033985">
    <property type="entry name" value="SusD-like_N"/>
</dbReference>
<reference evidence="8 9" key="1">
    <citation type="journal article" date="2013" name="Int. J. Syst. Evol. Microbiol.">
        <title>Chryseobacterium angstadtii sp. nov., isolated from a newt tank.</title>
        <authorList>
            <person name="Kirk K.E."/>
            <person name="Hoffman J.A."/>
            <person name="Smith K.A."/>
            <person name="Strahan B.L."/>
            <person name="Failor K.C."/>
            <person name="Krebs J.E."/>
            <person name="Gale A.N."/>
            <person name="Do T.D."/>
            <person name="Sontag T.C."/>
            <person name="Batties A.M."/>
            <person name="Mistiszyn K."/>
            <person name="Newman J.D."/>
        </authorList>
    </citation>
    <scope>NUCLEOTIDE SEQUENCE [LARGE SCALE GENOMIC DNA]</scope>
    <source>
        <strain evidence="8 9">KM</strain>
    </source>
</reference>
<evidence type="ECO:0000259" key="6">
    <source>
        <dbReference type="Pfam" id="PF07980"/>
    </source>
</evidence>
<dbReference type="EMBL" id="LFND01000007">
    <property type="protein sequence ID" value="KMQ59543.1"/>
    <property type="molecule type" value="Genomic_DNA"/>
</dbReference>
<evidence type="ECO:0000313" key="9">
    <source>
        <dbReference type="Proteomes" id="UP000036261"/>
    </source>
</evidence>
<gene>
    <name evidence="8" type="ORF">ACM46_20910</name>
</gene>
<feature type="domain" description="RagB/SusD" evidence="6">
    <location>
        <begin position="323"/>
        <end position="444"/>
    </location>
</feature>
<keyword evidence="9" id="KW-1185">Reference proteome</keyword>
<evidence type="ECO:0000256" key="3">
    <source>
        <dbReference type="ARBA" id="ARBA00022729"/>
    </source>
</evidence>
<evidence type="ECO:0000256" key="4">
    <source>
        <dbReference type="ARBA" id="ARBA00023136"/>
    </source>
</evidence>
<proteinExistence type="inferred from homology"/>
<evidence type="ECO:0000256" key="2">
    <source>
        <dbReference type="ARBA" id="ARBA00006275"/>
    </source>
</evidence>
<dbReference type="GO" id="GO:0009279">
    <property type="term" value="C:cell outer membrane"/>
    <property type="evidence" value="ECO:0007669"/>
    <property type="project" value="UniProtKB-SubCell"/>
</dbReference>
<dbReference type="InterPro" id="IPR011990">
    <property type="entry name" value="TPR-like_helical_dom_sf"/>
</dbReference>
<dbReference type="Pfam" id="PF14322">
    <property type="entry name" value="SusD-like_3"/>
    <property type="match status" value="1"/>
</dbReference>
<evidence type="ECO:0000256" key="1">
    <source>
        <dbReference type="ARBA" id="ARBA00004442"/>
    </source>
</evidence>
<comment type="subcellular location">
    <subcellularLocation>
        <location evidence="1">Cell outer membrane</location>
    </subcellularLocation>
</comment>
<dbReference type="Pfam" id="PF07980">
    <property type="entry name" value="SusD_RagB"/>
    <property type="match status" value="1"/>
</dbReference>
<keyword evidence="5" id="KW-0998">Cell outer membrane</keyword>